<dbReference type="EMBL" id="CM003157">
    <property type="protein sequence ID" value="KIS66565.1"/>
    <property type="molecule type" value="Genomic_DNA"/>
</dbReference>
<dbReference type="GeneID" id="23565413"/>
<sequence>MAQRRTGSSQPSESTSWSPPNNVSSQHASVTPKRLAPAPMQLVTLSLVMRILSVTLLIATSHLQQAFDTSHELLSYTLDPHTSHSLSAGSFNWTLAFVRWDTIYFLASASPYHASSTGSVHQGGYAWEQTLAFQPGIIGLLRLTGYLTPTMDGSWSPTAAILVTMLLANVAAAASVVLLYRLSLRVTRNAELAYTAALLSIVAPSAGTTLASPTPESFYSLASLVGLLYLETNSIHGCGWGTVAITSFWFAVATAFRANGALLVGYVAFKLIGEARCGRVISAALKLAASTAVCMSANVLFQVWAYGRFCLDEQTKRPWCARCVPSVYTFVQSQYWDVGLFRYWHASQLPNFALGAPVLALIAYTAYTFYCRSSWSKLARSLIGSACNGDAGKTTRDTGLMLATTPRAVPYIVHGGVLGAMLLFASHVQIALRLATPGGMPMLWWGAAHAVLYCKRSWLSRALVGYLCVQYCVGIVLYAGFYPPA</sequence>
<dbReference type="InterPro" id="IPR007315">
    <property type="entry name" value="PIG-V/Gpi18"/>
</dbReference>
<reference evidence="14 15" key="1">
    <citation type="journal article" date="2006" name="Nature">
        <title>Insights from the genome of the biotrophic fungal plant pathogen Ustilago maydis.</title>
        <authorList>
            <person name="Kamper J."/>
            <person name="Kahmann R."/>
            <person name="Bolker M."/>
            <person name="Ma L.J."/>
            <person name="Brefort T."/>
            <person name="Saville B.J."/>
            <person name="Banuett F."/>
            <person name="Kronstad J.W."/>
            <person name="Gold S.E."/>
            <person name="Muller O."/>
            <person name="Perlin M.H."/>
            <person name="Wosten H.A."/>
            <person name="de Vries R."/>
            <person name="Ruiz-Herrera J."/>
            <person name="Reynaga-Pena C.G."/>
            <person name="Snetselaar K."/>
            <person name="McCann M."/>
            <person name="Perez-Martin J."/>
            <person name="Feldbrugge M."/>
            <person name="Basse C.W."/>
            <person name="Steinberg G."/>
            <person name="Ibeas J.I."/>
            <person name="Holloman W."/>
            <person name="Guzman P."/>
            <person name="Farman M."/>
            <person name="Stajich J.E."/>
            <person name="Sentandreu R."/>
            <person name="Gonzalez-Prieto J.M."/>
            <person name="Kennell J.C."/>
            <person name="Molina L."/>
            <person name="Schirawski J."/>
            <person name="Mendoza-Mendoza A."/>
            <person name="Greilinger D."/>
            <person name="Munch K."/>
            <person name="Rossel N."/>
            <person name="Scherer M."/>
            <person name="Vranes M."/>
            <person name="Ladendorf O."/>
            <person name="Vincon V."/>
            <person name="Fuchs U."/>
            <person name="Sandrock B."/>
            <person name="Meng S."/>
            <person name="Ho E.C."/>
            <person name="Cahill M.J."/>
            <person name="Boyce K.J."/>
            <person name="Klose J."/>
            <person name="Klosterman S.J."/>
            <person name="Deelstra H.J."/>
            <person name="Ortiz-Castellanos L."/>
            <person name="Li W."/>
            <person name="Sanchez-Alonso P."/>
            <person name="Schreier P.H."/>
            <person name="Hauser-Hahn I."/>
            <person name="Vaupel M."/>
            <person name="Koopmann E."/>
            <person name="Friedrich G."/>
            <person name="Voss H."/>
            <person name="Schluter T."/>
            <person name="Margolis J."/>
            <person name="Platt D."/>
            <person name="Swimmer C."/>
            <person name="Gnirke A."/>
            <person name="Chen F."/>
            <person name="Vysotskaia V."/>
            <person name="Mannhaupt G."/>
            <person name="Guldener U."/>
            <person name="Munsterkotter M."/>
            <person name="Haase D."/>
            <person name="Oesterheld M."/>
            <person name="Mewes H.W."/>
            <person name="Mauceli E.W."/>
            <person name="DeCaprio D."/>
            <person name="Wade C.M."/>
            <person name="Butler J."/>
            <person name="Young S."/>
            <person name="Jaffe D.B."/>
            <person name="Calvo S."/>
            <person name="Nusbaum C."/>
            <person name="Galagan J."/>
            <person name="Birren B.W."/>
        </authorList>
    </citation>
    <scope>NUCLEOTIDE SEQUENCE [LARGE SCALE GENOMIC DNA]</scope>
    <source>
        <strain evidence="15">DSM 14603 / FGSC 9021 / UM521</strain>
    </source>
</reference>
<dbReference type="Pfam" id="PF04188">
    <property type="entry name" value="Mannosyl_trans2"/>
    <property type="match status" value="1"/>
</dbReference>
<dbReference type="KEGG" id="uma:UMAG_05554"/>
<dbReference type="eggNOG" id="KOG2647">
    <property type="taxonomic scope" value="Eukaryota"/>
</dbReference>
<dbReference type="STRING" id="237631.A0A0D1DVS5"/>
<keyword evidence="11 12" id="KW-0472">Membrane</keyword>
<dbReference type="OMA" id="GALFIWC"/>
<dbReference type="VEuPathDB" id="FungiDB:UMAG_05554"/>
<keyword evidence="9 12" id="KW-0256">Endoplasmic reticulum</keyword>
<dbReference type="GO" id="GO:0000009">
    <property type="term" value="F:alpha-1,6-mannosyltransferase activity"/>
    <property type="evidence" value="ECO:0007669"/>
    <property type="project" value="InterPro"/>
</dbReference>
<evidence type="ECO:0000256" key="11">
    <source>
        <dbReference type="ARBA" id="ARBA00023136"/>
    </source>
</evidence>
<feature type="transmembrane region" description="Helical" evidence="12">
    <location>
        <begin position="352"/>
        <end position="370"/>
    </location>
</feature>
<keyword evidence="6 12" id="KW-0328">Glycosyltransferase</keyword>
<comment type="pathway">
    <text evidence="2 12">Glycolipid biosynthesis; glycosylphosphatidylinositol-anchor biosynthesis.</text>
</comment>
<dbReference type="GO" id="GO:0031501">
    <property type="term" value="C:mannosyltransferase complex"/>
    <property type="evidence" value="ECO:0000318"/>
    <property type="project" value="GO_Central"/>
</dbReference>
<feature type="transmembrane region" description="Helical" evidence="12">
    <location>
        <begin position="463"/>
        <end position="482"/>
    </location>
</feature>
<evidence type="ECO:0000256" key="8">
    <source>
        <dbReference type="ARBA" id="ARBA00022692"/>
    </source>
</evidence>
<keyword evidence="15" id="KW-1185">Reference proteome</keyword>
<protein>
    <recommendedName>
        <fullName evidence="4 12">GPI mannosyltransferase 2</fullName>
        <ecNumber evidence="12">2.4.1.-</ecNumber>
    </recommendedName>
</protein>
<dbReference type="FunCoup" id="A0A0D1DVS5">
    <property type="interactions" value="54"/>
</dbReference>
<comment type="subcellular location">
    <subcellularLocation>
        <location evidence="1 12">Endoplasmic reticulum membrane</location>
        <topology evidence="1 12">Multi-pass membrane protein</topology>
    </subcellularLocation>
</comment>
<gene>
    <name evidence="14" type="ORF">UMAG_05554</name>
</gene>
<evidence type="ECO:0000256" key="5">
    <source>
        <dbReference type="ARBA" id="ARBA00022502"/>
    </source>
</evidence>
<dbReference type="GO" id="GO:0004376">
    <property type="term" value="F:GPI mannosyltransferase activity"/>
    <property type="evidence" value="ECO:0007669"/>
    <property type="project" value="InterPro"/>
</dbReference>
<feature type="transmembrane region" description="Helical" evidence="12">
    <location>
        <begin position="434"/>
        <end position="454"/>
    </location>
</feature>
<dbReference type="GO" id="GO:0005789">
    <property type="term" value="C:endoplasmic reticulum membrane"/>
    <property type="evidence" value="ECO:0000318"/>
    <property type="project" value="GO_Central"/>
</dbReference>
<evidence type="ECO:0000256" key="3">
    <source>
        <dbReference type="ARBA" id="ARBA00008698"/>
    </source>
</evidence>
<evidence type="ECO:0000313" key="14">
    <source>
        <dbReference type="EMBL" id="KIS66565.1"/>
    </source>
</evidence>
<evidence type="ECO:0000313" key="15">
    <source>
        <dbReference type="Proteomes" id="UP000000561"/>
    </source>
</evidence>
<keyword evidence="10 12" id="KW-1133">Transmembrane helix</keyword>
<feature type="region of interest" description="Disordered" evidence="13">
    <location>
        <begin position="1"/>
        <end position="32"/>
    </location>
</feature>
<dbReference type="OrthoDB" id="10252502at2759"/>
<keyword evidence="8 12" id="KW-0812">Transmembrane</keyword>
<evidence type="ECO:0000256" key="4">
    <source>
        <dbReference type="ARBA" id="ARBA00013795"/>
    </source>
</evidence>
<accession>A0A0D1DVS5</accession>
<evidence type="ECO:0000256" key="9">
    <source>
        <dbReference type="ARBA" id="ARBA00022824"/>
    </source>
</evidence>
<proteinExistence type="inferred from homology"/>
<evidence type="ECO:0000256" key="13">
    <source>
        <dbReference type="SAM" id="MobiDB-lite"/>
    </source>
</evidence>
<dbReference type="GO" id="GO:0006506">
    <property type="term" value="P:GPI anchor biosynthetic process"/>
    <property type="evidence" value="ECO:0000318"/>
    <property type="project" value="GO_Central"/>
</dbReference>
<feature type="transmembrane region" description="Helical" evidence="12">
    <location>
        <begin position="248"/>
        <end position="272"/>
    </location>
</feature>
<feature type="transmembrane region" description="Helical" evidence="12">
    <location>
        <begin position="159"/>
        <end position="180"/>
    </location>
</feature>
<feature type="transmembrane region" description="Helical" evidence="12">
    <location>
        <begin position="408"/>
        <end position="428"/>
    </location>
</feature>
<comment type="function">
    <text evidence="12">Mannosyltransferase involved in glycosylphosphatidylinositol-anchor biosynthesis.</text>
</comment>
<evidence type="ECO:0000256" key="7">
    <source>
        <dbReference type="ARBA" id="ARBA00022679"/>
    </source>
</evidence>
<evidence type="ECO:0000256" key="10">
    <source>
        <dbReference type="ARBA" id="ARBA00022989"/>
    </source>
</evidence>
<dbReference type="UniPathway" id="UPA00196"/>
<dbReference type="EC" id="2.4.1.-" evidence="12"/>
<keyword evidence="7 12" id="KW-0808">Transferase</keyword>
<dbReference type="AlphaFoldDB" id="A0A0D1DVS5"/>
<comment type="similarity">
    <text evidence="3 12">Belongs to the PIGV family.</text>
</comment>
<feature type="compositionally biased region" description="Low complexity" evidence="13">
    <location>
        <begin position="8"/>
        <end position="20"/>
    </location>
</feature>
<dbReference type="GO" id="GO:0000030">
    <property type="term" value="F:mannosyltransferase activity"/>
    <property type="evidence" value="ECO:0000318"/>
    <property type="project" value="GO_Central"/>
</dbReference>
<dbReference type="InParanoid" id="A0A0D1DVS5"/>
<evidence type="ECO:0000256" key="6">
    <source>
        <dbReference type="ARBA" id="ARBA00022676"/>
    </source>
</evidence>
<dbReference type="RefSeq" id="XP_011391864.1">
    <property type="nucleotide sequence ID" value="XM_011393562.1"/>
</dbReference>
<feature type="transmembrane region" description="Helical" evidence="12">
    <location>
        <begin position="192"/>
        <end position="211"/>
    </location>
</feature>
<name>A0A0D1DVS5_MYCMD</name>
<keyword evidence="5 12" id="KW-0337">GPI-anchor biosynthesis</keyword>
<feature type="transmembrane region" description="Helical" evidence="12">
    <location>
        <begin position="42"/>
        <end position="63"/>
    </location>
</feature>
<feature type="transmembrane region" description="Helical" evidence="12">
    <location>
        <begin position="284"/>
        <end position="306"/>
    </location>
</feature>
<evidence type="ECO:0000256" key="1">
    <source>
        <dbReference type="ARBA" id="ARBA00004477"/>
    </source>
</evidence>
<dbReference type="PANTHER" id="PTHR12468:SF2">
    <property type="entry name" value="GPI MANNOSYLTRANSFERASE 2"/>
    <property type="match status" value="1"/>
</dbReference>
<organism evidence="14 15">
    <name type="scientific">Mycosarcoma maydis</name>
    <name type="common">Corn smut fungus</name>
    <name type="synonym">Ustilago maydis</name>
    <dbReference type="NCBI Taxonomy" id="5270"/>
    <lineage>
        <taxon>Eukaryota</taxon>
        <taxon>Fungi</taxon>
        <taxon>Dikarya</taxon>
        <taxon>Basidiomycota</taxon>
        <taxon>Ustilaginomycotina</taxon>
        <taxon>Ustilaginomycetes</taxon>
        <taxon>Ustilaginales</taxon>
        <taxon>Ustilaginaceae</taxon>
        <taxon>Mycosarcoma</taxon>
    </lineage>
</organism>
<evidence type="ECO:0000256" key="2">
    <source>
        <dbReference type="ARBA" id="ARBA00004687"/>
    </source>
</evidence>
<dbReference type="Proteomes" id="UP000000561">
    <property type="component" value="Chromosome 18"/>
</dbReference>
<dbReference type="PANTHER" id="PTHR12468">
    <property type="entry name" value="GPI MANNOSYLTRANSFERASE 2"/>
    <property type="match status" value="1"/>
</dbReference>
<evidence type="ECO:0000256" key="12">
    <source>
        <dbReference type="RuleBase" id="RU363112"/>
    </source>
</evidence>